<keyword evidence="8 21" id="KW-0436">Ligase</keyword>
<sequence length="434" mass="47660">MDYQDTIDYLYSKLPVFQNIGARAFKPGLQTIRDLCESLGNPQEQYPTIHVAGTNGKGSTSHMIAAILQTAGYKVGLYTSPHLKDFRERIRVDGQKVSERFIVDFTADQQSNIEKLNPSFFEVTVAMALSYFQVLEVDVAVIEVGMGGRLDSTNIVTPVLSLITNISLDHTQFLGETLAEIAGEKAGIIKQGIPVIISELQSTDIANVFIEKAIELNASLTFASDLYEVTDLGIHKGLMKLNVEARRSKDISWPDLNLDLGGAYQRKNICGVLCAIEVLKSRGYQIPTSAVYQALSSVTKLTGLLGRWQLLQVSPTVYCDTAHNISGLTDTIKQFLTIPASQRRFVIGFVGDKDISGILKLFPKNAFYYFCQPSNARALMASELTEFALANGLEGETYENVNEALKRAITDSTVNDAIYVGGSTFVVADLEQLL</sequence>
<evidence type="ECO:0000256" key="14">
    <source>
        <dbReference type="ARBA" id="ARBA00030048"/>
    </source>
</evidence>
<keyword evidence="10 21" id="KW-0547">Nucleotide-binding</keyword>
<evidence type="ECO:0000313" key="25">
    <source>
        <dbReference type="Proteomes" id="UP001179181"/>
    </source>
</evidence>
<dbReference type="PROSITE" id="PS01012">
    <property type="entry name" value="FOLYLPOLYGLU_SYNT_2"/>
    <property type="match status" value="1"/>
</dbReference>
<comment type="caution">
    <text evidence="24">The sequence shown here is derived from an EMBL/GenBank/DDBJ whole genome shotgun (WGS) entry which is preliminary data.</text>
</comment>
<reference evidence="24 25" key="1">
    <citation type="submission" date="2020-03" db="EMBL/GenBank/DDBJ databases">
        <title>Genomic Encyclopedia of Type Strains, Phase IV (KMG-IV): sequencing the most valuable type-strain genomes for metagenomic binning, comparative biology and taxonomic classification.</title>
        <authorList>
            <person name="Goeker M."/>
        </authorList>
    </citation>
    <scope>NUCLEOTIDE SEQUENCE [LARGE SCALE GENOMIC DNA]</scope>
    <source>
        <strain evidence="24 25">DSM 102865</strain>
    </source>
</reference>
<comment type="similarity">
    <text evidence="4 21">Belongs to the folylpolyglutamate synthase family.</text>
</comment>
<dbReference type="InterPro" id="IPR004101">
    <property type="entry name" value="Mur_ligase_C"/>
</dbReference>
<gene>
    <name evidence="24" type="ORF">FHS68_003314</name>
</gene>
<dbReference type="Gene3D" id="3.90.190.20">
    <property type="entry name" value="Mur ligase, C-terminal domain"/>
    <property type="match status" value="1"/>
</dbReference>
<keyword evidence="9" id="KW-0479">Metal-binding</keyword>
<dbReference type="PANTHER" id="PTHR11136:SF0">
    <property type="entry name" value="DIHYDROFOLATE SYNTHETASE-RELATED"/>
    <property type="match status" value="1"/>
</dbReference>
<evidence type="ECO:0000256" key="12">
    <source>
        <dbReference type="ARBA" id="ARBA00022842"/>
    </source>
</evidence>
<comment type="catalytic activity">
    <reaction evidence="20">
        <text>7,8-dihydropteroate + L-glutamate + ATP = 7,8-dihydrofolate + ADP + phosphate + H(+)</text>
        <dbReference type="Rhea" id="RHEA:23584"/>
        <dbReference type="ChEBI" id="CHEBI:15378"/>
        <dbReference type="ChEBI" id="CHEBI:17839"/>
        <dbReference type="ChEBI" id="CHEBI:29985"/>
        <dbReference type="ChEBI" id="CHEBI:30616"/>
        <dbReference type="ChEBI" id="CHEBI:43474"/>
        <dbReference type="ChEBI" id="CHEBI:57451"/>
        <dbReference type="ChEBI" id="CHEBI:456216"/>
        <dbReference type="EC" id="6.3.2.12"/>
    </reaction>
</comment>
<dbReference type="EMBL" id="JAASQJ010000003">
    <property type="protein sequence ID" value="NIJ54132.1"/>
    <property type="molecule type" value="Genomic_DNA"/>
</dbReference>
<feature type="domain" description="Mur ligase C-terminal" evidence="22">
    <location>
        <begin position="306"/>
        <end position="423"/>
    </location>
</feature>
<dbReference type="PANTHER" id="PTHR11136">
    <property type="entry name" value="FOLYLPOLYGLUTAMATE SYNTHASE-RELATED"/>
    <property type="match status" value="1"/>
</dbReference>
<evidence type="ECO:0000256" key="11">
    <source>
        <dbReference type="ARBA" id="ARBA00022840"/>
    </source>
</evidence>
<evidence type="ECO:0000256" key="1">
    <source>
        <dbReference type="ARBA" id="ARBA00002714"/>
    </source>
</evidence>
<proteinExistence type="inferred from homology"/>
<evidence type="ECO:0000313" key="24">
    <source>
        <dbReference type="EMBL" id="NIJ54132.1"/>
    </source>
</evidence>
<dbReference type="InterPro" id="IPR036565">
    <property type="entry name" value="Mur-like_cat_sf"/>
</dbReference>
<keyword evidence="13" id="KW-0289">Folate biosynthesis</keyword>
<dbReference type="InterPro" id="IPR001645">
    <property type="entry name" value="Folylpolyglutamate_synth"/>
</dbReference>
<evidence type="ECO:0000256" key="10">
    <source>
        <dbReference type="ARBA" id="ARBA00022741"/>
    </source>
</evidence>
<dbReference type="InterPro" id="IPR036615">
    <property type="entry name" value="Mur_ligase_C_dom_sf"/>
</dbReference>
<dbReference type="GO" id="GO:0004326">
    <property type="term" value="F:tetrahydrofolylpolyglutamate synthase activity"/>
    <property type="evidence" value="ECO:0007669"/>
    <property type="project" value="UniProtKB-EC"/>
</dbReference>
<protein>
    <recommendedName>
        <fullName evidence="7">Dihydrofolate synthase/folylpolyglutamate synthase</fullName>
        <ecNumber evidence="5">6.3.2.12</ecNumber>
        <ecNumber evidence="6">6.3.2.17</ecNumber>
    </recommendedName>
    <alternativeName>
        <fullName evidence="16">Folylpoly-gamma-glutamate synthetase-dihydrofolate synthetase</fullName>
    </alternativeName>
    <alternativeName>
        <fullName evidence="14">Folylpolyglutamate synthetase</fullName>
    </alternativeName>
    <alternativeName>
        <fullName evidence="15">Tetrahydrofolylpolyglutamate synthase</fullName>
    </alternativeName>
</protein>
<dbReference type="InterPro" id="IPR018109">
    <property type="entry name" value="Folylpolyglutamate_synth_CS"/>
</dbReference>
<dbReference type="EC" id="6.3.2.17" evidence="6"/>
<evidence type="ECO:0000256" key="2">
    <source>
        <dbReference type="ARBA" id="ARBA00004799"/>
    </source>
</evidence>
<dbReference type="Pfam" id="PF02875">
    <property type="entry name" value="Mur_ligase_C"/>
    <property type="match status" value="1"/>
</dbReference>
<dbReference type="EC" id="6.3.2.12" evidence="5"/>
<evidence type="ECO:0000256" key="9">
    <source>
        <dbReference type="ARBA" id="ARBA00022723"/>
    </source>
</evidence>
<dbReference type="NCBIfam" id="TIGR01499">
    <property type="entry name" value="folC"/>
    <property type="match status" value="1"/>
</dbReference>
<evidence type="ECO:0000256" key="7">
    <source>
        <dbReference type="ARBA" id="ARBA00019357"/>
    </source>
</evidence>
<evidence type="ECO:0000256" key="3">
    <source>
        <dbReference type="ARBA" id="ARBA00005150"/>
    </source>
</evidence>
<evidence type="ECO:0000259" key="22">
    <source>
        <dbReference type="Pfam" id="PF02875"/>
    </source>
</evidence>
<comment type="pathway">
    <text evidence="2">Cofactor biosynthesis; tetrahydrofolate biosynthesis; 7,8-dihydrofolate from 2-amino-4-hydroxy-6-hydroxymethyl-7,8-dihydropteridine diphosphate and 4-aminobenzoate: step 2/2.</text>
</comment>
<keyword evidence="11 21" id="KW-0067">ATP-binding</keyword>
<evidence type="ECO:0000256" key="13">
    <source>
        <dbReference type="ARBA" id="ARBA00022909"/>
    </source>
</evidence>
<keyword evidence="12" id="KW-0460">Magnesium</keyword>
<dbReference type="Proteomes" id="UP001179181">
    <property type="component" value="Unassembled WGS sequence"/>
</dbReference>
<comment type="catalytic activity">
    <reaction evidence="17">
        <text>(6S)-5,6,7,8-tetrahydrofolyl-(gamma-L-Glu)(n) + L-glutamate + ATP = (6S)-5,6,7,8-tetrahydrofolyl-(gamma-L-Glu)(n+1) + ADP + phosphate + H(+)</text>
        <dbReference type="Rhea" id="RHEA:10580"/>
        <dbReference type="Rhea" id="RHEA-COMP:14738"/>
        <dbReference type="Rhea" id="RHEA-COMP:14740"/>
        <dbReference type="ChEBI" id="CHEBI:15378"/>
        <dbReference type="ChEBI" id="CHEBI:29985"/>
        <dbReference type="ChEBI" id="CHEBI:30616"/>
        <dbReference type="ChEBI" id="CHEBI:43474"/>
        <dbReference type="ChEBI" id="CHEBI:141005"/>
        <dbReference type="ChEBI" id="CHEBI:456216"/>
        <dbReference type="EC" id="6.3.2.17"/>
    </reaction>
</comment>
<accession>A0ABX0UMK4</accession>
<evidence type="ECO:0000256" key="5">
    <source>
        <dbReference type="ARBA" id="ARBA00013023"/>
    </source>
</evidence>
<dbReference type="PIRSF" id="PIRSF001563">
    <property type="entry name" value="Folylpolyglu_synth"/>
    <property type="match status" value="1"/>
</dbReference>
<comment type="function">
    <text evidence="1">Functions in two distinct reactions of the de novo folate biosynthetic pathway. Catalyzes the addition of a glutamate residue to dihydropteroate (7,8-dihydropteroate or H2Pte) to form dihydrofolate (7,8-dihydrofolate monoglutamate or H2Pte-Glu). Also catalyzes successive additions of L-glutamate to tetrahydrofolate or 10-formyltetrahydrofolate or 5,10-methylenetetrahydrofolate, leading to folylpolyglutamate derivatives.</text>
</comment>
<evidence type="ECO:0000256" key="4">
    <source>
        <dbReference type="ARBA" id="ARBA00008276"/>
    </source>
</evidence>
<dbReference type="Gene3D" id="3.40.1190.10">
    <property type="entry name" value="Mur-like, catalytic domain"/>
    <property type="match status" value="1"/>
</dbReference>
<comment type="catalytic activity">
    <reaction evidence="18">
        <text>10-formyltetrahydrofolyl-(gamma-L-Glu)(n) + L-glutamate + ATP = 10-formyltetrahydrofolyl-(gamma-L-Glu)(n+1) + ADP + phosphate + H(+)</text>
        <dbReference type="Rhea" id="RHEA:51904"/>
        <dbReference type="Rhea" id="RHEA-COMP:13088"/>
        <dbReference type="Rhea" id="RHEA-COMP:14300"/>
        <dbReference type="ChEBI" id="CHEBI:15378"/>
        <dbReference type="ChEBI" id="CHEBI:29985"/>
        <dbReference type="ChEBI" id="CHEBI:30616"/>
        <dbReference type="ChEBI" id="CHEBI:43474"/>
        <dbReference type="ChEBI" id="CHEBI:134413"/>
        <dbReference type="ChEBI" id="CHEBI:456216"/>
        <dbReference type="EC" id="6.3.2.17"/>
    </reaction>
</comment>
<keyword evidence="25" id="KW-1185">Reference proteome</keyword>
<comment type="pathway">
    <text evidence="3">Cofactor biosynthesis; tetrahydrofolylpolyglutamate biosynthesis.</text>
</comment>
<dbReference type="SUPFAM" id="SSF53244">
    <property type="entry name" value="MurD-like peptide ligases, peptide-binding domain"/>
    <property type="match status" value="1"/>
</dbReference>
<dbReference type="InterPro" id="IPR013221">
    <property type="entry name" value="Mur_ligase_cen"/>
</dbReference>
<comment type="catalytic activity">
    <reaction evidence="19">
        <text>(6R)-5,10-methylenetetrahydrofolyl-(gamma-L-Glu)(n) + L-glutamate + ATP = (6R)-5,10-methylenetetrahydrofolyl-(gamma-L-Glu)(n+1) + ADP + phosphate + H(+)</text>
        <dbReference type="Rhea" id="RHEA:51912"/>
        <dbReference type="Rhea" id="RHEA-COMP:13257"/>
        <dbReference type="Rhea" id="RHEA-COMP:13258"/>
        <dbReference type="ChEBI" id="CHEBI:15378"/>
        <dbReference type="ChEBI" id="CHEBI:29985"/>
        <dbReference type="ChEBI" id="CHEBI:30616"/>
        <dbReference type="ChEBI" id="CHEBI:43474"/>
        <dbReference type="ChEBI" id="CHEBI:136572"/>
        <dbReference type="ChEBI" id="CHEBI:456216"/>
        <dbReference type="EC" id="6.3.2.17"/>
    </reaction>
</comment>
<evidence type="ECO:0000256" key="8">
    <source>
        <dbReference type="ARBA" id="ARBA00022598"/>
    </source>
</evidence>
<evidence type="ECO:0000256" key="20">
    <source>
        <dbReference type="ARBA" id="ARBA00049161"/>
    </source>
</evidence>
<dbReference type="GO" id="GO:0008841">
    <property type="term" value="F:dihydrofolate synthase activity"/>
    <property type="evidence" value="ECO:0007669"/>
    <property type="project" value="UniProtKB-EC"/>
</dbReference>
<evidence type="ECO:0000256" key="19">
    <source>
        <dbReference type="ARBA" id="ARBA00049035"/>
    </source>
</evidence>
<name>A0ABX0UMK4_9BACT</name>
<evidence type="ECO:0000256" key="15">
    <source>
        <dbReference type="ARBA" id="ARBA00030592"/>
    </source>
</evidence>
<evidence type="ECO:0000256" key="16">
    <source>
        <dbReference type="ARBA" id="ARBA00032510"/>
    </source>
</evidence>
<dbReference type="RefSeq" id="WP_167271928.1">
    <property type="nucleotide sequence ID" value="NZ_JAASQJ010000003.1"/>
</dbReference>
<evidence type="ECO:0000256" key="6">
    <source>
        <dbReference type="ARBA" id="ARBA00013025"/>
    </source>
</evidence>
<evidence type="ECO:0000256" key="21">
    <source>
        <dbReference type="PIRNR" id="PIRNR001563"/>
    </source>
</evidence>
<organism evidence="24 25">
    <name type="scientific">Dyadobacter arcticus</name>
    <dbReference type="NCBI Taxonomy" id="1078754"/>
    <lineage>
        <taxon>Bacteria</taxon>
        <taxon>Pseudomonadati</taxon>
        <taxon>Bacteroidota</taxon>
        <taxon>Cytophagia</taxon>
        <taxon>Cytophagales</taxon>
        <taxon>Spirosomataceae</taxon>
        <taxon>Dyadobacter</taxon>
    </lineage>
</organism>
<feature type="domain" description="Mur ligase central" evidence="23">
    <location>
        <begin position="51"/>
        <end position="274"/>
    </location>
</feature>
<dbReference type="Pfam" id="PF08245">
    <property type="entry name" value="Mur_ligase_M"/>
    <property type="match status" value="1"/>
</dbReference>
<evidence type="ECO:0000256" key="17">
    <source>
        <dbReference type="ARBA" id="ARBA00047493"/>
    </source>
</evidence>
<evidence type="ECO:0000256" key="18">
    <source>
        <dbReference type="ARBA" id="ARBA00047808"/>
    </source>
</evidence>
<dbReference type="SUPFAM" id="SSF53623">
    <property type="entry name" value="MurD-like peptide ligases, catalytic domain"/>
    <property type="match status" value="1"/>
</dbReference>
<evidence type="ECO:0000259" key="23">
    <source>
        <dbReference type="Pfam" id="PF08245"/>
    </source>
</evidence>